<name>A0A1Z5K9J1_FISSO</name>
<feature type="transmembrane region" description="Helical" evidence="1">
    <location>
        <begin position="301"/>
        <end position="321"/>
    </location>
</feature>
<dbReference type="AlphaFoldDB" id="A0A1Z5K9J1"/>
<dbReference type="OrthoDB" id="44864at2759"/>
<evidence type="ECO:0000313" key="3">
    <source>
        <dbReference type="Proteomes" id="UP000198406"/>
    </source>
</evidence>
<keyword evidence="1" id="KW-1133">Transmembrane helix</keyword>
<evidence type="ECO:0000256" key="1">
    <source>
        <dbReference type="SAM" id="Phobius"/>
    </source>
</evidence>
<accession>A0A1Z5K9J1</accession>
<keyword evidence="1" id="KW-0812">Transmembrane</keyword>
<reference evidence="2 3" key="1">
    <citation type="journal article" date="2015" name="Plant Cell">
        <title>Oil accumulation by the oleaginous diatom Fistulifera solaris as revealed by the genome and transcriptome.</title>
        <authorList>
            <person name="Tanaka T."/>
            <person name="Maeda Y."/>
            <person name="Veluchamy A."/>
            <person name="Tanaka M."/>
            <person name="Abida H."/>
            <person name="Marechal E."/>
            <person name="Bowler C."/>
            <person name="Muto M."/>
            <person name="Sunaga Y."/>
            <person name="Tanaka M."/>
            <person name="Yoshino T."/>
            <person name="Taniguchi T."/>
            <person name="Fukuda Y."/>
            <person name="Nemoto M."/>
            <person name="Matsumoto M."/>
            <person name="Wong P.S."/>
            <person name="Aburatani S."/>
            <person name="Fujibuchi W."/>
        </authorList>
    </citation>
    <scope>NUCLEOTIDE SEQUENCE [LARGE SCALE GENOMIC DNA]</scope>
    <source>
        <strain evidence="2 3">JPCC DA0580</strain>
    </source>
</reference>
<feature type="transmembrane region" description="Helical" evidence="1">
    <location>
        <begin position="333"/>
        <end position="350"/>
    </location>
</feature>
<evidence type="ECO:0000313" key="2">
    <source>
        <dbReference type="EMBL" id="GAX22939.1"/>
    </source>
</evidence>
<feature type="transmembrane region" description="Helical" evidence="1">
    <location>
        <begin position="179"/>
        <end position="197"/>
    </location>
</feature>
<dbReference type="EMBL" id="BDSP01000191">
    <property type="protein sequence ID" value="GAX22939.1"/>
    <property type="molecule type" value="Genomic_DNA"/>
</dbReference>
<comment type="caution">
    <text evidence="2">The sequence shown here is derived from an EMBL/GenBank/DDBJ whole genome shotgun (WGS) entry which is preliminary data.</text>
</comment>
<dbReference type="InParanoid" id="A0A1Z5K9J1"/>
<gene>
    <name evidence="2" type="ORF">FisN_24Lh232</name>
</gene>
<keyword evidence="3" id="KW-1185">Reference proteome</keyword>
<keyword evidence="1" id="KW-0472">Membrane</keyword>
<proteinExistence type="predicted"/>
<dbReference type="Proteomes" id="UP000198406">
    <property type="component" value="Unassembled WGS sequence"/>
</dbReference>
<organism evidence="2 3">
    <name type="scientific">Fistulifera solaris</name>
    <name type="common">Oleaginous diatom</name>
    <dbReference type="NCBI Taxonomy" id="1519565"/>
    <lineage>
        <taxon>Eukaryota</taxon>
        <taxon>Sar</taxon>
        <taxon>Stramenopiles</taxon>
        <taxon>Ochrophyta</taxon>
        <taxon>Bacillariophyta</taxon>
        <taxon>Bacillariophyceae</taxon>
        <taxon>Bacillariophycidae</taxon>
        <taxon>Naviculales</taxon>
        <taxon>Naviculaceae</taxon>
        <taxon>Fistulifera</taxon>
    </lineage>
</organism>
<protein>
    <submittedName>
        <fullName evidence="2">Uncharacterized protein</fullName>
    </submittedName>
</protein>
<sequence>MPPREAVDERLEVVVSESPIAVRRRRLTPTPYTEYNPPFSDSKRLRRSLTGDMVTTAEWVQRSWQLHFGVSLSVLTFGYFANQPASKYIPIDPTLLVGQECERAFLNVLSSSLEDPFSTVCCSAVNIHGICNKTTLPLGSRLSRFPEAWLIPLFPLILSWCVNRWNNTIQNNQTMIRRLVLYITIMLIRGVILYRGMNQMETYFHSTDASCWYQEYLREDQSTCYGRSFDFSDHVVLYMAQILPICLAETLECIQQPPTLPPRRIMSTQTMTLLTSMNGGINPDEETPSSPKKKCPTVRPLSVVIVFGTLYLYLITLWGSYRTTAYFHTGPEVFIGFAVSLLLQWPLYRLQCSEQPFIRHVQEWFFGK</sequence>
<feature type="transmembrane region" description="Helical" evidence="1">
    <location>
        <begin position="149"/>
        <end position="167"/>
    </location>
</feature>